<dbReference type="InterPro" id="IPR036259">
    <property type="entry name" value="MFS_trans_sf"/>
</dbReference>
<evidence type="ECO:0000256" key="5">
    <source>
        <dbReference type="ARBA" id="ARBA00022729"/>
    </source>
</evidence>
<feature type="transmembrane region" description="Helical" evidence="9">
    <location>
        <begin position="12"/>
        <end position="32"/>
    </location>
</feature>
<keyword evidence="9" id="KW-1133">Transmembrane helix</keyword>
<dbReference type="PANTHER" id="PTHR42715:SF5">
    <property type="entry name" value="BETA-GLUCOSIDASE M-RELATED"/>
    <property type="match status" value="1"/>
</dbReference>
<sequence>MVVYNYSATRTGYINMINGFVAVALQIALGFYIRHTKHFKNVSLYFGVPVSILGAGLMARFRSADDSIGLNIMCQVLIGLGWGTLVLGHELAAYAASDRDGIPMVYALLGLSSSVFGSVARAIVTAIYTSVFSSSLLRTLPPDTVGKYMRIMQGGSRVQMLYPVGSDTRNAIDYAYGEVQKYLCIMAAVVMVLAFPAIYIWKDYRVDRKQIPGVPRVGFPGLCLDDAGNGLRNADFVSSWPSGMHVGASWNRDLAAKRAIGIAGDFKKKGVNMILGPVVGPIGRTQLGGRVWEGLSVDPYLAGELVYETVKGSQSVGVITSTKHFVGNEQETNRWATGDIQSVSTNMDDRTMHELYIWPFQNAVLAGTGNVLCSYNRLNNSYTCANSKALNGLLKTELGFQGFVVDDWLAGTPAVQNGSVPASRVADMATRIVAAWYQMDQDTGFTESGFGMVVDLTQPHPIIDARNPADRQTLLDGAIEGHVLVKNANNVLPLKAPKFLSVFGYSAQSPTQNDYSP</sequence>
<evidence type="ECO:0000256" key="2">
    <source>
        <dbReference type="ARBA" id="ARBA00004987"/>
    </source>
</evidence>
<feature type="transmembrane region" description="Helical" evidence="9">
    <location>
        <begin position="179"/>
        <end position="201"/>
    </location>
</feature>
<dbReference type="InterPro" id="IPR001764">
    <property type="entry name" value="Glyco_hydro_3_N"/>
</dbReference>
<evidence type="ECO:0000256" key="9">
    <source>
        <dbReference type="SAM" id="Phobius"/>
    </source>
</evidence>
<feature type="transmembrane region" description="Helical" evidence="9">
    <location>
        <begin position="104"/>
        <end position="128"/>
    </location>
</feature>
<dbReference type="InterPro" id="IPR017853">
    <property type="entry name" value="GH"/>
</dbReference>
<dbReference type="Pfam" id="PF00933">
    <property type="entry name" value="Glyco_hydro_3"/>
    <property type="match status" value="1"/>
</dbReference>
<keyword evidence="12" id="KW-1185">Reference proteome</keyword>
<evidence type="ECO:0000259" key="10">
    <source>
        <dbReference type="Pfam" id="PF00933"/>
    </source>
</evidence>
<feature type="domain" description="Glycoside hydrolase family 3 N-terminal" evidence="10">
    <location>
        <begin position="226"/>
        <end position="415"/>
    </location>
</feature>
<dbReference type="Gene3D" id="3.20.20.300">
    <property type="entry name" value="Glycoside hydrolase, family 3, N-terminal domain"/>
    <property type="match status" value="1"/>
</dbReference>
<gene>
    <name evidence="11" type="ORF">SEPCBS57363_006671</name>
</gene>
<dbReference type="SUPFAM" id="SSF103473">
    <property type="entry name" value="MFS general substrate transporter"/>
    <property type="match status" value="1"/>
</dbReference>
<dbReference type="Proteomes" id="UP001642501">
    <property type="component" value="Unassembled WGS sequence"/>
</dbReference>
<dbReference type="EC" id="3.2.1.21" evidence="4"/>
<dbReference type="PANTHER" id="PTHR42715">
    <property type="entry name" value="BETA-GLUCOSIDASE"/>
    <property type="match status" value="1"/>
</dbReference>
<evidence type="ECO:0000313" key="11">
    <source>
        <dbReference type="EMBL" id="CAK7275417.1"/>
    </source>
</evidence>
<accession>A0ABP0E8K7</accession>
<dbReference type="InterPro" id="IPR050288">
    <property type="entry name" value="Cellulose_deg_GH3"/>
</dbReference>
<dbReference type="PRINTS" id="PR00133">
    <property type="entry name" value="GLHYDRLASE3"/>
</dbReference>
<dbReference type="SUPFAM" id="SSF51445">
    <property type="entry name" value="(Trans)glycosidases"/>
    <property type="match status" value="1"/>
</dbReference>
<evidence type="ECO:0000256" key="6">
    <source>
        <dbReference type="ARBA" id="ARBA00022801"/>
    </source>
</evidence>
<comment type="similarity">
    <text evidence="3">Belongs to the glycosyl hydrolase 3 family.</text>
</comment>
<feature type="transmembrane region" description="Helical" evidence="9">
    <location>
        <begin position="68"/>
        <end position="92"/>
    </location>
</feature>
<keyword evidence="6" id="KW-0378">Hydrolase</keyword>
<organism evidence="11 12">
    <name type="scientific">Sporothrix epigloea</name>
    <dbReference type="NCBI Taxonomy" id="1892477"/>
    <lineage>
        <taxon>Eukaryota</taxon>
        <taxon>Fungi</taxon>
        <taxon>Dikarya</taxon>
        <taxon>Ascomycota</taxon>
        <taxon>Pezizomycotina</taxon>
        <taxon>Sordariomycetes</taxon>
        <taxon>Sordariomycetidae</taxon>
        <taxon>Ophiostomatales</taxon>
        <taxon>Ophiostomataceae</taxon>
        <taxon>Sporothrix</taxon>
    </lineage>
</organism>
<keyword evidence="9" id="KW-0472">Membrane</keyword>
<name>A0ABP0E8K7_9PEZI</name>
<dbReference type="EMBL" id="CAWUOM010000230">
    <property type="protein sequence ID" value="CAK7275417.1"/>
    <property type="molecule type" value="Genomic_DNA"/>
</dbReference>
<keyword evidence="7" id="KW-0325">Glycoprotein</keyword>
<feature type="non-terminal residue" evidence="11">
    <location>
        <position position="517"/>
    </location>
</feature>
<keyword evidence="5" id="KW-0732">Signal</keyword>
<reference evidence="11 12" key="1">
    <citation type="submission" date="2024-01" db="EMBL/GenBank/DDBJ databases">
        <authorList>
            <person name="Allen C."/>
            <person name="Tagirdzhanova G."/>
        </authorList>
    </citation>
    <scope>NUCLEOTIDE SEQUENCE [LARGE SCALE GENOMIC DNA]</scope>
    <source>
        <strain evidence="11 12">CBS 573.63</strain>
    </source>
</reference>
<proteinExistence type="inferred from homology"/>
<evidence type="ECO:0000256" key="3">
    <source>
        <dbReference type="ARBA" id="ARBA00005336"/>
    </source>
</evidence>
<keyword evidence="9" id="KW-0812">Transmembrane</keyword>
<evidence type="ECO:0000256" key="7">
    <source>
        <dbReference type="ARBA" id="ARBA00023180"/>
    </source>
</evidence>
<dbReference type="Gene3D" id="3.40.50.1700">
    <property type="entry name" value="Glycoside hydrolase family 3 C-terminal domain"/>
    <property type="match status" value="1"/>
</dbReference>
<protein>
    <recommendedName>
        <fullName evidence="4">beta-glucosidase</fullName>
        <ecNumber evidence="4">3.2.1.21</ecNumber>
    </recommendedName>
</protein>
<comment type="catalytic activity">
    <reaction evidence="1">
        <text>Hydrolysis of terminal, non-reducing beta-D-glucosyl residues with release of beta-D-glucose.</text>
        <dbReference type="EC" id="3.2.1.21"/>
    </reaction>
</comment>
<dbReference type="InterPro" id="IPR036881">
    <property type="entry name" value="Glyco_hydro_3_C_sf"/>
</dbReference>
<evidence type="ECO:0000256" key="1">
    <source>
        <dbReference type="ARBA" id="ARBA00000448"/>
    </source>
</evidence>
<evidence type="ECO:0000256" key="4">
    <source>
        <dbReference type="ARBA" id="ARBA00012744"/>
    </source>
</evidence>
<comment type="pathway">
    <text evidence="2">Glycan metabolism; cellulose degradation.</text>
</comment>
<dbReference type="InterPro" id="IPR036962">
    <property type="entry name" value="Glyco_hydro_3_N_sf"/>
</dbReference>
<feature type="transmembrane region" description="Helical" evidence="9">
    <location>
        <begin position="44"/>
        <end position="62"/>
    </location>
</feature>
<evidence type="ECO:0000256" key="8">
    <source>
        <dbReference type="ARBA" id="ARBA00023295"/>
    </source>
</evidence>
<evidence type="ECO:0000313" key="12">
    <source>
        <dbReference type="Proteomes" id="UP001642501"/>
    </source>
</evidence>
<keyword evidence="8" id="KW-0326">Glycosidase</keyword>
<comment type="caution">
    <text evidence="11">The sequence shown here is derived from an EMBL/GenBank/DDBJ whole genome shotgun (WGS) entry which is preliminary data.</text>
</comment>